<dbReference type="PROSITE" id="PS00107">
    <property type="entry name" value="PROTEIN_KINASE_ATP"/>
    <property type="match status" value="1"/>
</dbReference>
<dbReference type="SMART" id="SM00220">
    <property type="entry name" value="S_TKc"/>
    <property type="match status" value="1"/>
</dbReference>
<evidence type="ECO:0000313" key="5">
    <source>
        <dbReference type="Proteomes" id="UP001179280"/>
    </source>
</evidence>
<dbReference type="Proteomes" id="UP001179280">
    <property type="component" value="Unassembled WGS sequence"/>
</dbReference>
<gene>
    <name evidence="4" type="ORF">JOC54_004625</name>
</gene>
<accession>A0ABS2T0K7</accession>
<feature type="binding site" evidence="1">
    <location>
        <position position="56"/>
    </location>
    <ligand>
        <name>ATP</name>
        <dbReference type="ChEBI" id="CHEBI:30616"/>
    </ligand>
</feature>
<keyword evidence="5" id="KW-1185">Reference proteome</keyword>
<dbReference type="EMBL" id="JAFBCV010000029">
    <property type="protein sequence ID" value="MBM7841322.1"/>
    <property type="molecule type" value="Genomic_DNA"/>
</dbReference>
<keyword evidence="4" id="KW-0808">Transferase</keyword>
<proteinExistence type="predicted"/>
<name>A0ABS2T0K7_9BACI</name>
<keyword evidence="1" id="KW-0547">Nucleotide-binding</keyword>
<dbReference type="RefSeq" id="WP_204469360.1">
    <property type="nucleotide sequence ID" value="NZ_JAFBCV010000029.1"/>
</dbReference>
<feature type="domain" description="Protein kinase" evidence="3">
    <location>
        <begin position="29"/>
        <end position="277"/>
    </location>
</feature>
<evidence type="ECO:0000256" key="2">
    <source>
        <dbReference type="SAM" id="Phobius"/>
    </source>
</evidence>
<dbReference type="Gene3D" id="1.10.510.10">
    <property type="entry name" value="Transferase(Phosphotransferase) domain 1"/>
    <property type="match status" value="1"/>
</dbReference>
<dbReference type="EC" id="2.7.11.1" evidence="4"/>
<dbReference type="PROSITE" id="PS50011">
    <property type="entry name" value="PROTEIN_KINASE_DOM"/>
    <property type="match status" value="1"/>
</dbReference>
<dbReference type="InterPro" id="IPR017441">
    <property type="entry name" value="Protein_kinase_ATP_BS"/>
</dbReference>
<dbReference type="SUPFAM" id="SSF56112">
    <property type="entry name" value="Protein kinase-like (PK-like)"/>
    <property type="match status" value="1"/>
</dbReference>
<dbReference type="PANTHER" id="PTHR44167">
    <property type="entry name" value="OVARIAN-SPECIFIC SERINE/THREONINE-PROTEIN KINASE LOK-RELATED"/>
    <property type="match status" value="1"/>
</dbReference>
<dbReference type="PANTHER" id="PTHR44167:SF24">
    <property type="entry name" value="SERINE_THREONINE-PROTEIN KINASE CHK2"/>
    <property type="match status" value="1"/>
</dbReference>
<keyword evidence="2" id="KW-1133">Transmembrane helix</keyword>
<evidence type="ECO:0000259" key="3">
    <source>
        <dbReference type="PROSITE" id="PS50011"/>
    </source>
</evidence>
<reference evidence="4" key="1">
    <citation type="submission" date="2021-01" db="EMBL/GenBank/DDBJ databases">
        <title>Genomic Encyclopedia of Type Strains, Phase IV (KMG-IV): sequencing the most valuable type-strain genomes for metagenomic binning, comparative biology and taxonomic classification.</title>
        <authorList>
            <person name="Goeker M."/>
        </authorList>
    </citation>
    <scope>NUCLEOTIDE SEQUENCE</scope>
    <source>
        <strain evidence="4">DSM 21943</strain>
    </source>
</reference>
<evidence type="ECO:0000256" key="1">
    <source>
        <dbReference type="PROSITE-ProRule" id="PRU10141"/>
    </source>
</evidence>
<keyword evidence="4" id="KW-0418">Kinase</keyword>
<dbReference type="GO" id="GO:0004674">
    <property type="term" value="F:protein serine/threonine kinase activity"/>
    <property type="evidence" value="ECO:0007669"/>
    <property type="project" value="UniProtKB-EC"/>
</dbReference>
<dbReference type="Pfam" id="PF00069">
    <property type="entry name" value="Pkinase"/>
    <property type="match status" value="1"/>
</dbReference>
<dbReference type="InterPro" id="IPR011009">
    <property type="entry name" value="Kinase-like_dom_sf"/>
</dbReference>
<protein>
    <submittedName>
        <fullName evidence="4">Serine/threonine-protein kinase</fullName>
        <ecNumber evidence="4">2.7.11.1</ecNumber>
    </submittedName>
</protein>
<keyword evidence="2" id="KW-0812">Transmembrane</keyword>
<organism evidence="4 5">
    <name type="scientific">Shouchella xiaoxiensis</name>
    <dbReference type="NCBI Taxonomy" id="766895"/>
    <lineage>
        <taxon>Bacteria</taxon>
        <taxon>Bacillati</taxon>
        <taxon>Bacillota</taxon>
        <taxon>Bacilli</taxon>
        <taxon>Bacillales</taxon>
        <taxon>Bacillaceae</taxon>
        <taxon>Shouchella</taxon>
    </lineage>
</organism>
<feature type="transmembrane region" description="Helical" evidence="2">
    <location>
        <begin position="300"/>
        <end position="320"/>
    </location>
</feature>
<comment type="caution">
    <text evidence="4">The sequence shown here is derived from an EMBL/GenBank/DDBJ whole genome shotgun (WGS) entry which is preliminary data.</text>
</comment>
<sequence length="323" mass="36792">MKMNGSTANLNQELYSGLTIEGKWNKKTYTLIRKLGEGVTGTVYLARSLDGNVALKLGMDQMSIAQEVNVLKQFSKVQGKILGPCLFDVDDHETRVISIPFYAMEYIQGVNFVTFMKNRGSEWLFVLTVQLLNRLEDFHQAGWVFGDLKPDNIIVTSDEASVRLLDVGGTTKLGRAVKEYTEYYDRGYWGRGSRKAEPSYDLFSVAMMMIDCAYPEQIKKGKGDGLSQLKRMVSQSPLLKPFKDIIVKALTGEFETAGEMRNALKGERISRKRKPTIRDKEVSRNQYKKVRNHHKKKARLTDLLFILAFVLLLFILYLSISLF</sequence>
<keyword evidence="1" id="KW-0067">ATP-binding</keyword>
<dbReference type="InterPro" id="IPR000719">
    <property type="entry name" value="Prot_kinase_dom"/>
</dbReference>
<keyword evidence="2" id="KW-0472">Membrane</keyword>
<evidence type="ECO:0000313" key="4">
    <source>
        <dbReference type="EMBL" id="MBM7841322.1"/>
    </source>
</evidence>